<evidence type="ECO:0000256" key="2">
    <source>
        <dbReference type="ARBA" id="ARBA00022679"/>
    </source>
</evidence>
<evidence type="ECO:0000256" key="3">
    <source>
        <dbReference type="ARBA" id="ARBA00022741"/>
    </source>
</evidence>
<dbReference type="SMART" id="SM00220">
    <property type="entry name" value="S_TKc"/>
    <property type="match status" value="1"/>
</dbReference>
<keyword evidence="5" id="KW-0067">ATP-binding</keyword>
<dbReference type="InterPro" id="IPR008271">
    <property type="entry name" value="Ser/Thr_kinase_AS"/>
</dbReference>
<keyword evidence="3" id="KW-0547">Nucleotide-binding</keyword>
<keyword evidence="4" id="KW-0418">Kinase</keyword>
<name>A0A7S2RNY2_9STRA</name>
<sequence length="507" mass="54783">MCRGTKRPPSPLGPLVGLPRFEGSSDTAASEGVERHSSLGGDGKVPWIFENGCPSGESISCADLSHKRSLTVDSAPVGISVLPPMTSSINASCGSERPDRHSVASSALAASSPAPAGEAVVDLAATLTVVGGLGVGGFGAVVLARVSNAKDNGVVKPAARGAVSSAARNHLDVQDPDKESQLYAIKVIPKHMVRRSRARSRLLREIRVSQCIPHSSPFLQRHYCTFETATHVFLINEYYSAGDLFHHLQVQYGKYSCGFSERRVALMVAEIALGLDHLHRLGMVHRDVKIENVVVDAKGHLRIIDFGLAQSVYESRVESRAGSAHYMAPELIQSSIVGVFTDWWALGVLAHELLTGCAPWSTLDDRVRLHQEIIEEPILPAQTLSPNAKALILSLLHRNAWQRLGTHGGAEEIATMPFFLSVDWDATAQRRGEPPIATRWRQPTPSPEALELYKAMVAKERETADQHATVAVPDPTPEMGSLGLVFSRTAPTIQTQQEEEALVTGEL</sequence>
<evidence type="ECO:0000256" key="1">
    <source>
        <dbReference type="ARBA" id="ARBA00022527"/>
    </source>
</evidence>
<feature type="region of interest" description="Disordered" evidence="6">
    <location>
        <begin position="1"/>
        <end position="41"/>
    </location>
</feature>
<dbReference type="Gene3D" id="3.30.200.20">
    <property type="entry name" value="Phosphorylase Kinase, domain 1"/>
    <property type="match status" value="1"/>
</dbReference>
<dbReference type="PANTHER" id="PTHR24351">
    <property type="entry name" value="RIBOSOMAL PROTEIN S6 KINASE"/>
    <property type="match status" value="1"/>
</dbReference>
<dbReference type="InterPro" id="IPR000719">
    <property type="entry name" value="Prot_kinase_dom"/>
</dbReference>
<keyword evidence="1" id="KW-0723">Serine/threonine-protein kinase</keyword>
<dbReference type="EMBL" id="HBHJ01009952">
    <property type="protein sequence ID" value="CAD9676529.1"/>
    <property type="molecule type" value="Transcribed_RNA"/>
</dbReference>
<gene>
    <name evidence="8" type="ORF">RMAR1173_LOCUS6459</name>
</gene>
<evidence type="ECO:0000259" key="7">
    <source>
        <dbReference type="PROSITE" id="PS50011"/>
    </source>
</evidence>
<protein>
    <recommendedName>
        <fullName evidence="7">Protein kinase domain-containing protein</fullName>
    </recommendedName>
</protein>
<evidence type="ECO:0000256" key="6">
    <source>
        <dbReference type="SAM" id="MobiDB-lite"/>
    </source>
</evidence>
<evidence type="ECO:0000313" key="8">
    <source>
        <dbReference type="EMBL" id="CAD9676529.1"/>
    </source>
</evidence>
<proteinExistence type="predicted"/>
<dbReference type="SUPFAM" id="SSF56112">
    <property type="entry name" value="Protein kinase-like (PK-like)"/>
    <property type="match status" value="1"/>
</dbReference>
<dbReference type="GO" id="GO:0005524">
    <property type="term" value="F:ATP binding"/>
    <property type="evidence" value="ECO:0007669"/>
    <property type="project" value="UniProtKB-KW"/>
</dbReference>
<dbReference type="GO" id="GO:0004674">
    <property type="term" value="F:protein serine/threonine kinase activity"/>
    <property type="evidence" value="ECO:0007669"/>
    <property type="project" value="UniProtKB-KW"/>
</dbReference>
<dbReference type="InterPro" id="IPR011009">
    <property type="entry name" value="Kinase-like_dom_sf"/>
</dbReference>
<evidence type="ECO:0000256" key="4">
    <source>
        <dbReference type="ARBA" id="ARBA00022777"/>
    </source>
</evidence>
<evidence type="ECO:0000256" key="5">
    <source>
        <dbReference type="ARBA" id="ARBA00022840"/>
    </source>
</evidence>
<dbReference type="PROSITE" id="PS50011">
    <property type="entry name" value="PROTEIN_KINASE_DOM"/>
    <property type="match status" value="1"/>
</dbReference>
<feature type="domain" description="Protein kinase" evidence="7">
    <location>
        <begin position="127"/>
        <end position="419"/>
    </location>
</feature>
<dbReference type="Pfam" id="PF00069">
    <property type="entry name" value="Pkinase"/>
    <property type="match status" value="1"/>
</dbReference>
<dbReference type="Gene3D" id="1.10.510.10">
    <property type="entry name" value="Transferase(Phosphotransferase) domain 1"/>
    <property type="match status" value="1"/>
</dbReference>
<reference evidence="8" key="1">
    <citation type="submission" date="2021-01" db="EMBL/GenBank/DDBJ databases">
        <authorList>
            <person name="Corre E."/>
            <person name="Pelletier E."/>
            <person name="Niang G."/>
            <person name="Scheremetjew M."/>
            <person name="Finn R."/>
            <person name="Kale V."/>
            <person name="Holt S."/>
            <person name="Cochrane G."/>
            <person name="Meng A."/>
            <person name="Brown T."/>
            <person name="Cohen L."/>
        </authorList>
    </citation>
    <scope>NUCLEOTIDE SEQUENCE</scope>
    <source>
        <strain evidence="8">CCMP1243</strain>
    </source>
</reference>
<keyword evidence="2" id="KW-0808">Transferase</keyword>
<organism evidence="8">
    <name type="scientific">Rhizochromulina marina</name>
    <dbReference type="NCBI Taxonomy" id="1034831"/>
    <lineage>
        <taxon>Eukaryota</taxon>
        <taxon>Sar</taxon>
        <taxon>Stramenopiles</taxon>
        <taxon>Ochrophyta</taxon>
        <taxon>Dictyochophyceae</taxon>
        <taxon>Rhizochromulinales</taxon>
        <taxon>Rhizochromulina</taxon>
    </lineage>
</organism>
<accession>A0A7S2RNY2</accession>
<dbReference type="PROSITE" id="PS00108">
    <property type="entry name" value="PROTEIN_KINASE_ST"/>
    <property type="match status" value="1"/>
</dbReference>
<dbReference type="AlphaFoldDB" id="A0A7S2RNY2"/>